<comment type="caution">
    <text evidence="10">The sequence shown here is derived from an EMBL/GenBank/DDBJ whole genome shotgun (WGS) entry which is preliminary data.</text>
</comment>
<dbReference type="InterPro" id="IPR045076">
    <property type="entry name" value="MutS"/>
</dbReference>
<keyword evidence="3 6" id="KW-0067">ATP-binding</keyword>
<comment type="function">
    <text evidence="6">Component of the post-replicative DNA mismatch repair system (MMR).</text>
</comment>
<feature type="region of interest" description="Disordered" evidence="7">
    <location>
        <begin position="828"/>
        <end position="862"/>
    </location>
</feature>
<gene>
    <name evidence="10" type="primary">msh1</name>
    <name evidence="10" type="ORF">SLS62_001278</name>
</gene>
<feature type="domain" description="DNA mismatch repair proteins mutS family" evidence="9">
    <location>
        <begin position="951"/>
        <end position="967"/>
    </location>
</feature>
<evidence type="ECO:0000256" key="7">
    <source>
        <dbReference type="SAM" id="MobiDB-lite"/>
    </source>
</evidence>
<dbReference type="GO" id="GO:0005524">
    <property type="term" value="F:ATP binding"/>
    <property type="evidence" value="ECO:0007669"/>
    <property type="project" value="UniProtKB-UniRule"/>
</dbReference>
<dbReference type="SUPFAM" id="SSF52540">
    <property type="entry name" value="P-loop containing nucleoside triphosphate hydrolases"/>
    <property type="match status" value="1"/>
</dbReference>
<dbReference type="FunFam" id="1.10.1420.10:FF:000042">
    <property type="entry name" value="DNA mismatch repair protein Msh1"/>
    <property type="match status" value="1"/>
</dbReference>
<keyword evidence="5 6" id="KW-0234">DNA repair</keyword>
<dbReference type="GO" id="GO:0140664">
    <property type="term" value="F:ATP-dependent DNA damage sensor activity"/>
    <property type="evidence" value="ECO:0007669"/>
    <property type="project" value="InterPro"/>
</dbReference>
<dbReference type="InterPro" id="IPR017261">
    <property type="entry name" value="DNA_mismatch_repair_MutS/MSH"/>
</dbReference>
<dbReference type="Gene3D" id="3.30.420.110">
    <property type="entry name" value="MutS, connector domain"/>
    <property type="match status" value="1"/>
</dbReference>
<keyword evidence="4 6" id="KW-0238">DNA-binding</keyword>
<dbReference type="InterPro" id="IPR000432">
    <property type="entry name" value="DNA_mismatch_repair_MutS_C"/>
</dbReference>
<keyword evidence="2 6" id="KW-0547">Nucleotide-binding</keyword>
<dbReference type="InterPro" id="IPR007860">
    <property type="entry name" value="DNA_mmatch_repair_MutS_con_dom"/>
</dbReference>
<evidence type="ECO:0000256" key="6">
    <source>
        <dbReference type="PIRNR" id="PIRNR037677"/>
    </source>
</evidence>
<evidence type="ECO:0000256" key="2">
    <source>
        <dbReference type="ARBA" id="ARBA00022741"/>
    </source>
</evidence>
<dbReference type="EMBL" id="JAKJXP020000005">
    <property type="protein sequence ID" value="KAK7756833.1"/>
    <property type="molecule type" value="Genomic_DNA"/>
</dbReference>
<feature type="region of interest" description="Disordered" evidence="7">
    <location>
        <begin position="763"/>
        <end position="782"/>
    </location>
</feature>
<accession>A0AAN9VB12</accession>
<evidence type="ECO:0000313" key="10">
    <source>
        <dbReference type="EMBL" id="KAK7756833.1"/>
    </source>
</evidence>
<dbReference type="GO" id="GO:0006298">
    <property type="term" value="P:mismatch repair"/>
    <property type="evidence" value="ECO:0007669"/>
    <property type="project" value="InterPro"/>
</dbReference>
<feature type="region of interest" description="Disordered" evidence="7">
    <location>
        <begin position="363"/>
        <end position="385"/>
    </location>
</feature>
<name>A0AAN9VB12_9PEZI</name>
<dbReference type="InterPro" id="IPR036678">
    <property type="entry name" value="MutS_con_dom_sf"/>
</dbReference>
<dbReference type="PANTHER" id="PTHR11361:SF34">
    <property type="entry name" value="DNA MISMATCH REPAIR PROTEIN MSH1, MITOCHONDRIAL"/>
    <property type="match status" value="1"/>
</dbReference>
<feature type="compositionally biased region" description="Acidic residues" evidence="7">
    <location>
        <begin position="662"/>
        <end position="674"/>
    </location>
</feature>
<evidence type="ECO:0000256" key="5">
    <source>
        <dbReference type="ARBA" id="ARBA00023204"/>
    </source>
</evidence>
<comment type="similarity">
    <text evidence="1 6">Belongs to the DNA mismatch repair MutS family.</text>
</comment>
<dbReference type="GO" id="GO:0030983">
    <property type="term" value="F:mismatched DNA binding"/>
    <property type="evidence" value="ECO:0007669"/>
    <property type="project" value="UniProtKB-UniRule"/>
</dbReference>
<proteinExistence type="inferred from homology"/>
<evidence type="ECO:0000313" key="11">
    <source>
        <dbReference type="Proteomes" id="UP001320420"/>
    </source>
</evidence>
<evidence type="ECO:0000259" key="9">
    <source>
        <dbReference type="PROSITE" id="PS00486"/>
    </source>
</evidence>
<feature type="compositionally biased region" description="Gly residues" evidence="7">
    <location>
        <begin position="853"/>
        <end position="862"/>
    </location>
</feature>
<dbReference type="Gene3D" id="3.40.50.300">
    <property type="entry name" value="P-loop containing nucleotide triphosphate hydrolases"/>
    <property type="match status" value="1"/>
</dbReference>
<feature type="compositionally biased region" description="Basic and acidic residues" evidence="7">
    <location>
        <begin position="603"/>
        <end position="612"/>
    </location>
</feature>
<dbReference type="SMART" id="SM00534">
    <property type="entry name" value="MUTSac"/>
    <property type="match status" value="1"/>
</dbReference>
<dbReference type="Pfam" id="PF00488">
    <property type="entry name" value="MutS_V"/>
    <property type="match status" value="1"/>
</dbReference>
<keyword evidence="11" id="KW-1185">Reference proteome</keyword>
<dbReference type="InterPro" id="IPR027417">
    <property type="entry name" value="P-loop_NTPase"/>
</dbReference>
<dbReference type="GO" id="GO:0005634">
    <property type="term" value="C:nucleus"/>
    <property type="evidence" value="ECO:0007669"/>
    <property type="project" value="TreeGrafter"/>
</dbReference>
<reference evidence="10 11" key="1">
    <citation type="submission" date="2024-02" db="EMBL/GenBank/DDBJ databases">
        <title>De novo assembly and annotation of 12 fungi associated with fruit tree decline syndrome in Ontario, Canada.</title>
        <authorList>
            <person name="Sulman M."/>
            <person name="Ellouze W."/>
            <person name="Ilyukhin E."/>
        </authorList>
    </citation>
    <scope>NUCLEOTIDE SEQUENCE [LARGE SCALE GENOMIC DNA]</scope>
    <source>
        <strain evidence="10 11">M11/M66-122</strain>
    </source>
</reference>
<dbReference type="InterPro" id="IPR007696">
    <property type="entry name" value="DNA_mismatch_repair_MutS_core"/>
</dbReference>
<evidence type="ECO:0000256" key="1">
    <source>
        <dbReference type="ARBA" id="ARBA00006271"/>
    </source>
</evidence>
<feature type="signal peptide" evidence="8">
    <location>
        <begin position="1"/>
        <end position="19"/>
    </location>
</feature>
<dbReference type="PROSITE" id="PS00486">
    <property type="entry name" value="DNA_MISMATCH_REPAIR_2"/>
    <property type="match status" value="1"/>
</dbReference>
<dbReference type="Proteomes" id="UP001320420">
    <property type="component" value="Unassembled WGS sequence"/>
</dbReference>
<evidence type="ECO:0000256" key="4">
    <source>
        <dbReference type="ARBA" id="ARBA00023125"/>
    </source>
</evidence>
<dbReference type="SMART" id="SM00533">
    <property type="entry name" value="MUTSd"/>
    <property type="match status" value="1"/>
</dbReference>
<dbReference type="Gene3D" id="1.10.1420.10">
    <property type="match status" value="1"/>
</dbReference>
<organism evidence="10 11">
    <name type="scientific">Diatrype stigma</name>
    <dbReference type="NCBI Taxonomy" id="117547"/>
    <lineage>
        <taxon>Eukaryota</taxon>
        <taxon>Fungi</taxon>
        <taxon>Dikarya</taxon>
        <taxon>Ascomycota</taxon>
        <taxon>Pezizomycotina</taxon>
        <taxon>Sordariomycetes</taxon>
        <taxon>Xylariomycetidae</taxon>
        <taxon>Xylariales</taxon>
        <taxon>Diatrypaceae</taxon>
        <taxon>Diatrype</taxon>
    </lineage>
</organism>
<protein>
    <recommendedName>
        <fullName evidence="6">DNA mismatch repair protein</fullName>
    </recommendedName>
</protein>
<dbReference type="SUPFAM" id="SSF48334">
    <property type="entry name" value="DNA repair protein MutS, domain III"/>
    <property type="match status" value="2"/>
</dbReference>
<feature type="chain" id="PRO_5042913495" description="DNA mismatch repair protein" evidence="8">
    <location>
        <begin position="20"/>
        <end position="1099"/>
    </location>
</feature>
<sequence length="1099" mass="116291">MRKFLKILVLDLNCYVAVAEEFPNDPSDRIKANGLMHDRKVTRIITPGTLIDEGFIDPYANNYVMAVHINSADQEESGITTTTTVAAGPTPGDPTESVFADAPIGLAWLDVSTGQFYTQSTTVSSLSSILSRVAPREIVVDEILQSQKDHHSLFSVLAEDKHFITFAPQGAHLPLSEWTPMLESEIPPQAVAGFTADEVAAGSLLLQYVRNRLLVGGMAATSLRLQAPQRHESLAVMTIDKTSMRSLEIKQTIRDGTFRGSLLHAVRGTVTKGGARLLSAWLGAPSTSLDTIRARQDLVAAFIADDDLRDAVVQLLRRCHDSQRLVQKFAFGRGDADDMIHLANTIQATEDIASLLERYGTRMREGRGEEEVEAEPSGGDNGDDGGATCFDSLLSRITLDEPVKLAARIRNSIDEEGLVQQHRNEDSEAGELAALAEDVVVAEGAKGGDGGGDGATSIPKAAAAAAAAARKRKATASIREYYSAVADDSNVPFMMKAEASPGLRTLHAELAALLREKAALAETLREQHGAPSLTLKWQPNLGHIVHVKGKDARNISASSATTTRKPRKTAAEKTTTTTKKKRMTKREKEAAEAAAAMVEEAAEAEKEREKATTTKTKKKRLTKKEKEEAAGAAAMEEESRRRNDEAGAQAVVAEQEEKGREEEGEAEAEGEADGNDGGSGGGMAITTLSTSRSTRTLHLPAWTELGQRIHRARYEIAAEERRLFAELRAHVVQNLVRLRRNAAALDELDVLAASFARLAVAGENPGGSSSSSRGSGDGGSGGVVGVVGGDSGYVRPILDDSTSHAIIGGRHPTVEAGLRERGRTFTKNDCLIGSGSRSGSGSGSGDNNNSSSSGGGGGGGGGGVGGSGKLWLITGPNMAGKSTYLRQNALITILAQAGSWVPADHARLGVVDALYSRVGSAAGDSLHTDQSTFMVEMTEAAQILRRATPRSLVVMDEVGRGTTPQDGAAVAFAALHHLAAVNRCRGLFATHFHVLADWARERGMLVGQGGGGGGGGEEGGEDGGRGQVDAYCTDVEEDGAGGFVYVHKLKRGVNRQSHALKVARLAGLPEAAVTVAREILSTQADIQIHGDDKAHDEVD</sequence>
<dbReference type="GO" id="GO:0005739">
    <property type="term" value="C:mitochondrion"/>
    <property type="evidence" value="ECO:0007669"/>
    <property type="project" value="TreeGrafter"/>
</dbReference>
<evidence type="ECO:0000256" key="8">
    <source>
        <dbReference type="SAM" id="SignalP"/>
    </source>
</evidence>
<keyword evidence="8" id="KW-0732">Signal</keyword>
<dbReference type="GO" id="GO:0043504">
    <property type="term" value="P:mitochondrial DNA repair"/>
    <property type="evidence" value="ECO:0007669"/>
    <property type="project" value="TreeGrafter"/>
</dbReference>
<keyword evidence="6" id="KW-0227">DNA damage</keyword>
<evidence type="ECO:0000256" key="3">
    <source>
        <dbReference type="ARBA" id="ARBA00022840"/>
    </source>
</evidence>
<dbReference type="SUPFAM" id="SSF53150">
    <property type="entry name" value="DNA repair protein MutS, domain II"/>
    <property type="match status" value="1"/>
</dbReference>
<dbReference type="Pfam" id="PF05192">
    <property type="entry name" value="MutS_III"/>
    <property type="match status" value="1"/>
</dbReference>
<dbReference type="InterPro" id="IPR036187">
    <property type="entry name" value="DNA_mismatch_repair_MutS_sf"/>
</dbReference>
<dbReference type="AlphaFoldDB" id="A0AAN9VB12"/>
<dbReference type="PANTHER" id="PTHR11361">
    <property type="entry name" value="DNA MISMATCH REPAIR PROTEIN MUTS FAMILY MEMBER"/>
    <property type="match status" value="1"/>
</dbReference>
<dbReference type="PIRSF" id="PIRSF037677">
    <property type="entry name" value="DNA_mis_repair_Msh6"/>
    <property type="match status" value="1"/>
</dbReference>
<dbReference type="Pfam" id="PF05188">
    <property type="entry name" value="MutS_II"/>
    <property type="match status" value="1"/>
</dbReference>
<feature type="region of interest" description="Disordered" evidence="7">
    <location>
        <begin position="552"/>
        <end position="692"/>
    </location>
</feature>